<comment type="caution">
    <text evidence="3">The sequence shown here is derived from an EMBL/GenBank/DDBJ whole genome shotgun (WGS) entry which is preliminary data.</text>
</comment>
<dbReference type="PANTHER" id="PTHR44329">
    <property type="entry name" value="SERINE/THREONINE-PROTEIN KINASE TNNI3K-RELATED"/>
    <property type="match status" value="1"/>
</dbReference>
<dbReference type="Proteomes" id="UP000268093">
    <property type="component" value="Unassembled WGS sequence"/>
</dbReference>
<evidence type="ECO:0000259" key="2">
    <source>
        <dbReference type="PROSITE" id="PS50011"/>
    </source>
</evidence>
<feature type="compositionally biased region" description="Acidic residues" evidence="1">
    <location>
        <begin position="197"/>
        <end position="210"/>
    </location>
</feature>
<dbReference type="Pfam" id="PF00069">
    <property type="entry name" value="Pkinase"/>
    <property type="match status" value="1"/>
</dbReference>
<dbReference type="PROSITE" id="PS50011">
    <property type="entry name" value="PROTEIN_KINASE_DOM"/>
    <property type="match status" value="1"/>
</dbReference>
<keyword evidence="3" id="KW-0808">Transferase</keyword>
<accession>A0A433DAA1</accession>
<name>A0A433DAA1_9FUNG</name>
<keyword evidence="4" id="KW-1185">Reference proteome</keyword>
<evidence type="ECO:0000313" key="4">
    <source>
        <dbReference type="Proteomes" id="UP000268093"/>
    </source>
</evidence>
<dbReference type="OrthoDB" id="10261027at2759"/>
<organism evidence="3 4">
    <name type="scientific">Jimgerdemannia flammicorona</name>
    <dbReference type="NCBI Taxonomy" id="994334"/>
    <lineage>
        <taxon>Eukaryota</taxon>
        <taxon>Fungi</taxon>
        <taxon>Fungi incertae sedis</taxon>
        <taxon>Mucoromycota</taxon>
        <taxon>Mucoromycotina</taxon>
        <taxon>Endogonomycetes</taxon>
        <taxon>Endogonales</taxon>
        <taxon>Endogonaceae</taxon>
        <taxon>Jimgerdemannia</taxon>
    </lineage>
</organism>
<dbReference type="InterPro" id="IPR011009">
    <property type="entry name" value="Kinase-like_dom_sf"/>
</dbReference>
<dbReference type="EMBL" id="RBNI01004088">
    <property type="protein sequence ID" value="RUP47798.1"/>
    <property type="molecule type" value="Genomic_DNA"/>
</dbReference>
<reference evidence="3 4" key="1">
    <citation type="journal article" date="2018" name="New Phytol.">
        <title>Phylogenomics of Endogonaceae and evolution of mycorrhizas within Mucoromycota.</title>
        <authorList>
            <person name="Chang Y."/>
            <person name="Desiro A."/>
            <person name="Na H."/>
            <person name="Sandor L."/>
            <person name="Lipzen A."/>
            <person name="Clum A."/>
            <person name="Barry K."/>
            <person name="Grigoriev I.V."/>
            <person name="Martin F.M."/>
            <person name="Stajich J.E."/>
            <person name="Smith M.E."/>
            <person name="Bonito G."/>
            <person name="Spatafora J.W."/>
        </authorList>
    </citation>
    <scope>NUCLEOTIDE SEQUENCE [LARGE SCALE GENOMIC DNA]</scope>
    <source>
        <strain evidence="3 4">GMNB39</strain>
    </source>
</reference>
<sequence length="266" mass="30723">MVMEHADGGNLHEFLSNNPADTWRKIYNHAHNIAWALYEMHQLGVVHGDLHPKNVLFSRNIPHLVDVGLSTDARNPPASLRLDYCPHKHYMAPEEQTSTMSDVFSFGLILWFLITTVDPWSGLRKSRGSEEAGYFEIPGTPDEYQQIYMDCLRKDPKNRPSMETVYKRLRKLWKKPDDEAVKIPHEEIERIVRGQELDSDEESDDDEEAGETSSFGIIVSFFCLNYCYWDARQDLCSLGYTQMSPFIFSLSNPKMQMIRNSAARIN</sequence>
<gene>
    <name evidence="3" type="ORF">BC936DRAFT_145322</name>
</gene>
<feature type="region of interest" description="Disordered" evidence="1">
    <location>
        <begin position="192"/>
        <end position="211"/>
    </location>
</feature>
<dbReference type="Gene3D" id="1.10.510.10">
    <property type="entry name" value="Transferase(Phosphotransferase) domain 1"/>
    <property type="match status" value="1"/>
</dbReference>
<dbReference type="GO" id="GO:0005524">
    <property type="term" value="F:ATP binding"/>
    <property type="evidence" value="ECO:0007669"/>
    <property type="project" value="InterPro"/>
</dbReference>
<dbReference type="GO" id="GO:0004674">
    <property type="term" value="F:protein serine/threonine kinase activity"/>
    <property type="evidence" value="ECO:0007669"/>
    <property type="project" value="TreeGrafter"/>
</dbReference>
<evidence type="ECO:0000256" key="1">
    <source>
        <dbReference type="SAM" id="MobiDB-lite"/>
    </source>
</evidence>
<keyword evidence="3" id="KW-0418">Kinase</keyword>
<evidence type="ECO:0000313" key="3">
    <source>
        <dbReference type="EMBL" id="RUP47798.1"/>
    </source>
</evidence>
<feature type="domain" description="Protein kinase" evidence="2">
    <location>
        <begin position="1"/>
        <end position="188"/>
    </location>
</feature>
<dbReference type="AlphaFoldDB" id="A0A433DAA1"/>
<dbReference type="InterPro" id="IPR000719">
    <property type="entry name" value="Prot_kinase_dom"/>
</dbReference>
<dbReference type="InterPro" id="IPR051681">
    <property type="entry name" value="Ser/Thr_Kinases-Pseudokinases"/>
</dbReference>
<protein>
    <submittedName>
        <fullName evidence="3">Kinase-like domain-containing protein</fullName>
    </submittedName>
</protein>
<dbReference type="SUPFAM" id="SSF56112">
    <property type="entry name" value="Protein kinase-like (PK-like)"/>
    <property type="match status" value="1"/>
</dbReference>
<proteinExistence type="predicted"/>